<proteinExistence type="predicted"/>
<dbReference type="EMBL" id="LT598496">
    <property type="protein sequence ID" value="SBV26334.1"/>
    <property type="molecule type" value="Genomic_DNA"/>
</dbReference>
<dbReference type="InterPro" id="IPR010281">
    <property type="entry name" value="DUF885"/>
</dbReference>
<feature type="region of interest" description="Disordered" evidence="1">
    <location>
        <begin position="540"/>
        <end position="562"/>
    </location>
</feature>
<name>A0A1C3N192_9ACTN</name>
<dbReference type="Proteomes" id="UP000199393">
    <property type="component" value="Chromosome I"/>
</dbReference>
<gene>
    <name evidence="2" type="ORF">GA0070620_1822</name>
</gene>
<reference evidence="3" key="1">
    <citation type="submission" date="2016-06" db="EMBL/GenBank/DDBJ databases">
        <authorList>
            <person name="Varghese N."/>
        </authorList>
    </citation>
    <scope>NUCLEOTIDE SEQUENCE [LARGE SCALE GENOMIC DNA]</scope>
    <source>
        <strain evidence="3">DSM 45344</strain>
    </source>
</reference>
<dbReference type="OrthoDB" id="9760040at2"/>
<dbReference type="PANTHER" id="PTHR33361">
    <property type="entry name" value="GLR0591 PROTEIN"/>
    <property type="match status" value="1"/>
</dbReference>
<dbReference type="Pfam" id="PF05960">
    <property type="entry name" value="DUF885"/>
    <property type="match status" value="1"/>
</dbReference>
<organism evidence="2 3">
    <name type="scientific">Micromonospora krabiensis</name>
    <dbReference type="NCBI Taxonomy" id="307121"/>
    <lineage>
        <taxon>Bacteria</taxon>
        <taxon>Bacillati</taxon>
        <taxon>Actinomycetota</taxon>
        <taxon>Actinomycetes</taxon>
        <taxon>Micromonosporales</taxon>
        <taxon>Micromonosporaceae</taxon>
        <taxon>Micromonospora</taxon>
    </lineage>
</organism>
<evidence type="ECO:0000313" key="3">
    <source>
        <dbReference type="Proteomes" id="UP000199393"/>
    </source>
</evidence>
<sequence length="562" mass="60814">MTGVTQVADAYLDALAELDPDAAQAAGRTPDSLLPDLSPDGFDARARLARRTAAHAATATAHTPAERALAGALTDRLDSEIDLYDAGFTTRLLAPLATPVHLVRQVFDSLPRAGEDDWAVVAAHLRRVPTALDQYAATLRRSARRGQLVARRQVLVVADQCADWVSTDFYGRLVADGPGGALGAALERGARSATEATAGFAAFLRTELAPFASDVDGVGRDLYRVTARSFLGATVDLDELYAYGWAELRRTATELHAAAAECGHPDVAAARAALDADPAGRVPVGAALAEWLQRRTARLTDALDGTHFDIPPVTRQVHCRISPTASGVMYYTPPDPALTRPGAIWWSTPPGETTVAVWRHVGTLCHEGLPGHHLQHAVTYTTADLHPWQRTLCHVHGYAEGWAHYAERLADELGLYDGPAERLGMLDGQMWRAARVVVDLGLHLDLPIPAGTGFTDARRWTPALAVDLLTRVAGLDAPTARFEVDRYLGWPAQALAFKVGARLWRQARRDAERRDGADFDRKRFHHTALALGPMGLDPLRARLADLSPPPAAPPPDDRKRPR</sequence>
<dbReference type="RefSeq" id="WP_091589444.1">
    <property type="nucleotide sequence ID" value="NZ_JBHRWG010000003.1"/>
</dbReference>
<accession>A0A1C3N192</accession>
<keyword evidence="3" id="KW-1185">Reference proteome</keyword>
<evidence type="ECO:0000313" key="2">
    <source>
        <dbReference type="EMBL" id="SBV26334.1"/>
    </source>
</evidence>
<protein>
    <submittedName>
        <fullName evidence="2">Uncharacterized conserved protein, DUF885 familyt</fullName>
    </submittedName>
</protein>
<dbReference type="PANTHER" id="PTHR33361:SF2">
    <property type="entry name" value="DUF885 DOMAIN-CONTAINING PROTEIN"/>
    <property type="match status" value="1"/>
</dbReference>
<evidence type="ECO:0000256" key="1">
    <source>
        <dbReference type="SAM" id="MobiDB-lite"/>
    </source>
</evidence>
<dbReference type="STRING" id="307121.GA0070620_1822"/>
<dbReference type="PATRIC" id="fig|307121.4.peg.1870"/>
<dbReference type="AlphaFoldDB" id="A0A1C3N192"/>